<evidence type="ECO:0000256" key="1">
    <source>
        <dbReference type="ARBA" id="ARBA00004613"/>
    </source>
</evidence>
<accession>A0A4R7S293</accession>
<keyword evidence="3" id="KW-0732">Signal</keyword>
<dbReference type="EMBL" id="SOCA01000003">
    <property type="protein sequence ID" value="TDU71365.1"/>
    <property type="molecule type" value="Genomic_DNA"/>
</dbReference>
<dbReference type="GO" id="GO:0005576">
    <property type="term" value="C:extracellular region"/>
    <property type="evidence" value="ECO:0007669"/>
    <property type="project" value="UniProtKB-SubCell"/>
</dbReference>
<dbReference type="PANTHER" id="PTHR30273:SF2">
    <property type="entry name" value="PROTEIN FECR"/>
    <property type="match status" value="1"/>
</dbReference>
<organism evidence="6 7">
    <name type="scientific">Prosthecobacter fusiformis</name>
    <dbReference type="NCBI Taxonomy" id="48464"/>
    <lineage>
        <taxon>Bacteria</taxon>
        <taxon>Pseudomonadati</taxon>
        <taxon>Verrucomicrobiota</taxon>
        <taxon>Verrucomicrobiia</taxon>
        <taxon>Verrucomicrobiales</taxon>
        <taxon>Verrucomicrobiaceae</taxon>
        <taxon>Prosthecobacter</taxon>
    </lineage>
</organism>
<protein>
    <submittedName>
        <fullName evidence="6">FecR family protein</fullName>
    </submittedName>
</protein>
<sequence length="479" mass="52404">MKPDETWHWLELWERARDHALTAEEQTRLNDALRQNPEVRTLLAQAALMDAEMRVTPADALLGKATPPLPRKAFSLSSKVSRFVLPIAAAIVSAGAVWLIGREPTPVATLTKANDCKWGNSALPTLEGSSLQPGMLELLDGIATLKFASGAEVALEAPVTLEVISAMECRVKKGTVVAEVPQQAKGFTIHTAETKVVDYGTRFGISAGEDGKCLVHVIEGLVEVERKGEKGRKELRAGQRVDYGGFIKSASYPDAVSQDDQPEPGRWLPGPINNLGDGWQILTTAFGRGKDSWIQSNLRQRVTGRESYLRIKHTTHDESLDRKAYVAFDLSRFTGKQIAEAEFTLHVEPSDLGFASLVPDAVFTVYGLTDETQDAWSENEISWSNAPAHSLATEHRISPVEGQATKLGQFIVPQGTTRGAFTMKGEALANFLCMDSNGMATFIIIRETDETARNGLAHAFASKENTRNTPPMLKVRVEE</sequence>
<dbReference type="PANTHER" id="PTHR30273">
    <property type="entry name" value="PERIPLASMIC SIGNAL SENSOR AND SIGMA FACTOR ACTIVATOR FECR-RELATED"/>
    <property type="match status" value="1"/>
</dbReference>
<dbReference type="Pfam" id="PF04773">
    <property type="entry name" value="FecR"/>
    <property type="match status" value="1"/>
</dbReference>
<keyword evidence="2" id="KW-0964">Secreted</keyword>
<feature type="domain" description="FecR protein" evidence="4">
    <location>
        <begin position="168"/>
        <end position="223"/>
    </location>
</feature>
<name>A0A4R7S293_9BACT</name>
<dbReference type="InterPro" id="IPR055372">
    <property type="entry name" value="CBM96"/>
</dbReference>
<evidence type="ECO:0000259" key="4">
    <source>
        <dbReference type="Pfam" id="PF04773"/>
    </source>
</evidence>
<comment type="caution">
    <text evidence="6">The sequence shown here is derived from an EMBL/GenBank/DDBJ whole genome shotgun (WGS) entry which is preliminary data.</text>
</comment>
<dbReference type="RefSeq" id="WP_133795524.1">
    <property type="nucleotide sequence ID" value="NZ_SOCA01000003.1"/>
</dbReference>
<dbReference type="InterPro" id="IPR012373">
    <property type="entry name" value="Ferrdict_sens_TM"/>
</dbReference>
<dbReference type="GO" id="GO:0016989">
    <property type="term" value="F:sigma factor antagonist activity"/>
    <property type="evidence" value="ECO:0007669"/>
    <property type="project" value="TreeGrafter"/>
</dbReference>
<dbReference type="OrthoDB" id="177215at2"/>
<comment type="subcellular location">
    <subcellularLocation>
        <location evidence="1">Secreted</location>
    </subcellularLocation>
</comment>
<evidence type="ECO:0000256" key="3">
    <source>
        <dbReference type="ARBA" id="ARBA00022729"/>
    </source>
</evidence>
<dbReference type="InterPro" id="IPR006860">
    <property type="entry name" value="FecR"/>
</dbReference>
<keyword evidence="7" id="KW-1185">Reference proteome</keyword>
<reference evidence="6 7" key="1">
    <citation type="submission" date="2019-03" db="EMBL/GenBank/DDBJ databases">
        <title>Genomic Encyclopedia of Archaeal and Bacterial Type Strains, Phase II (KMG-II): from individual species to whole genera.</title>
        <authorList>
            <person name="Goeker M."/>
        </authorList>
    </citation>
    <scope>NUCLEOTIDE SEQUENCE [LARGE SCALE GENOMIC DNA]</scope>
    <source>
        <strain evidence="6 7">ATCC 25309</strain>
    </source>
</reference>
<dbReference type="Pfam" id="PF24517">
    <property type="entry name" value="CBM96"/>
    <property type="match status" value="1"/>
</dbReference>
<dbReference type="NCBIfam" id="NF033679">
    <property type="entry name" value="DNRLRE_dom"/>
    <property type="match status" value="1"/>
</dbReference>
<evidence type="ECO:0000313" key="7">
    <source>
        <dbReference type="Proteomes" id="UP000295662"/>
    </source>
</evidence>
<gene>
    <name evidence="6" type="ORF">EI77_02489</name>
</gene>
<proteinExistence type="predicted"/>
<feature type="domain" description="Carbohydrate-binding module family 96" evidence="5">
    <location>
        <begin position="288"/>
        <end position="394"/>
    </location>
</feature>
<evidence type="ECO:0000313" key="6">
    <source>
        <dbReference type="EMBL" id="TDU71365.1"/>
    </source>
</evidence>
<evidence type="ECO:0000256" key="2">
    <source>
        <dbReference type="ARBA" id="ARBA00022525"/>
    </source>
</evidence>
<dbReference type="Proteomes" id="UP000295662">
    <property type="component" value="Unassembled WGS sequence"/>
</dbReference>
<evidence type="ECO:0000259" key="5">
    <source>
        <dbReference type="Pfam" id="PF24517"/>
    </source>
</evidence>
<dbReference type="Gene3D" id="2.60.120.1440">
    <property type="match status" value="1"/>
</dbReference>
<dbReference type="AlphaFoldDB" id="A0A4R7S293"/>